<dbReference type="OrthoDB" id="9961629at2"/>
<evidence type="ECO:0000313" key="3">
    <source>
        <dbReference type="Proteomes" id="UP000265962"/>
    </source>
</evidence>
<keyword evidence="2" id="KW-0315">Glutamine amidotransferase</keyword>
<proteinExistence type="predicted"/>
<dbReference type="RefSeq" id="WP_119715021.1">
    <property type="nucleotide sequence ID" value="NZ_OMOH01000003.1"/>
</dbReference>
<dbReference type="Gene3D" id="3.40.50.880">
    <property type="match status" value="1"/>
</dbReference>
<dbReference type="EMBL" id="OMOH01000003">
    <property type="protein sequence ID" value="SPF67804.1"/>
    <property type="molecule type" value="Genomic_DNA"/>
</dbReference>
<gene>
    <name evidence="2" type="ORF">PROPJV5_0752</name>
</gene>
<dbReference type="Proteomes" id="UP000265962">
    <property type="component" value="Unassembled WGS sequence"/>
</dbReference>
<evidence type="ECO:0000313" key="2">
    <source>
        <dbReference type="EMBL" id="SPF67804.1"/>
    </source>
</evidence>
<organism evidence="2 3">
    <name type="scientific">Propionibacterium ruminifibrarum</name>
    <dbReference type="NCBI Taxonomy" id="1962131"/>
    <lineage>
        <taxon>Bacteria</taxon>
        <taxon>Bacillati</taxon>
        <taxon>Actinomycetota</taxon>
        <taxon>Actinomycetes</taxon>
        <taxon>Propionibacteriales</taxon>
        <taxon>Propionibacteriaceae</taxon>
        <taxon>Propionibacterium</taxon>
    </lineage>
</organism>
<dbReference type="AlphaFoldDB" id="A0A375HZ33"/>
<reference evidence="3" key="1">
    <citation type="submission" date="2018-02" db="EMBL/GenBank/DDBJ databases">
        <authorList>
            <person name="Hornung B."/>
        </authorList>
    </citation>
    <scope>NUCLEOTIDE SEQUENCE [LARGE SCALE GENOMIC DNA]</scope>
</reference>
<name>A0A375HZ33_9ACTN</name>
<protein>
    <submittedName>
        <fullName evidence="2">Class I glutamine amidotransferase-like</fullName>
    </submittedName>
</protein>
<dbReference type="InterPro" id="IPR029062">
    <property type="entry name" value="Class_I_gatase-like"/>
</dbReference>
<evidence type="ECO:0000256" key="1">
    <source>
        <dbReference type="SAM" id="MobiDB-lite"/>
    </source>
</evidence>
<keyword evidence="2" id="KW-0808">Transferase</keyword>
<accession>A0A375HZ33</accession>
<dbReference type="GO" id="GO:0016740">
    <property type="term" value="F:transferase activity"/>
    <property type="evidence" value="ECO:0007669"/>
    <property type="project" value="UniProtKB-KW"/>
</dbReference>
<sequence length="271" mass="27182">MSILLSGADPRELPEPVVARFAKAAGARSGRVGIIVGGDRGPEQFDALAARLGDAGAVEAEALRLVPGEPLALPDDLGQLSGLVVTDVDGAAWLEALGERRAALARAIRGGLAYLGLGAGARLVAKHAIVSGSLSGGRRVAAETSGAGDVVMAEGLAIIGTTVETCTDTHHRLERAITAVITSAASYAVALDEGVTLLIDPVSGSFDALGDGIVQWLHCDGGDVRIRRTRAVPFPTTSNDNTAAAPAAGEADPSPEPAGANSSPSASGEAT</sequence>
<feature type="region of interest" description="Disordered" evidence="1">
    <location>
        <begin position="230"/>
        <end position="271"/>
    </location>
</feature>
<feature type="compositionally biased region" description="Low complexity" evidence="1">
    <location>
        <begin position="235"/>
        <end position="271"/>
    </location>
</feature>
<keyword evidence="3" id="KW-1185">Reference proteome</keyword>